<accession>A0A174CTB2</accession>
<feature type="domain" description="ATP-grasp" evidence="5">
    <location>
        <begin position="116"/>
        <end position="296"/>
    </location>
</feature>
<proteinExistence type="predicted"/>
<dbReference type="GO" id="GO:0005524">
    <property type="term" value="F:ATP binding"/>
    <property type="evidence" value="ECO:0007669"/>
    <property type="project" value="UniProtKB-UniRule"/>
</dbReference>
<keyword evidence="2 4" id="KW-0547">Nucleotide-binding</keyword>
<keyword evidence="3 4" id="KW-0067">ATP-binding</keyword>
<dbReference type="EMBL" id="CYZH01000006">
    <property type="protein sequence ID" value="CUO16257.1"/>
    <property type="molecule type" value="Genomic_DNA"/>
</dbReference>
<evidence type="ECO:0000313" key="6">
    <source>
        <dbReference type="EMBL" id="CUO16257.1"/>
    </source>
</evidence>
<dbReference type="GO" id="GO:0046872">
    <property type="term" value="F:metal ion binding"/>
    <property type="evidence" value="ECO:0007669"/>
    <property type="project" value="InterPro"/>
</dbReference>
<dbReference type="GO" id="GO:0005829">
    <property type="term" value="C:cytosol"/>
    <property type="evidence" value="ECO:0007669"/>
    <property type="project" value="TreeGrafter"/>
</dbReference>
<protein>
    <submittedName>
        <fullName evidence="6">Carbamoyl phosphate synthase-like protein</fullName>
    </submittedName>
</protein>
<dbReference type="PANTHER" id="PTHR43055">
    <property type="entry name" value="FORMATE-DEPENDENT PHOSPHORIBOSYLGLYCINAMIDE FORMYLTRANSFERASE"/>
    <property type="match status" value="1"/>
</dbReference>
<dbReference type="PANTHER" id="PTHR43055:SF1">
    <property type="entry name" value="FORMATE-DEPENDENT PHOSPHORIBOSYLGLYCINAMIDE FORMYLTRANSFERASE"/>
    <property type="match status" value="1"/>
</dbReference>
<dbReference type="Pfam" id="PF02222">
    <property type="entry name" value="ATP-grasp"/>
    <property type="match status" value="1"/>
</dbReference>
<reference evidence="6 7" key="1">
    <citation type="submission" date="2015-09" db="EMBL/GenBank/DDBJ databases">
        <authorList>
            <consortium name="Pathogen Informatics"/>
        </authorList>
    </citation>
    <scope>NUCLEOTIDE SEQUENCE [LARGE SCALE GENOMIC DNA]</scope>
    <source>
        <strain evidence="6 7">2789STDY5608840</strain>
    </source>
</reference>
<evidence type="ECO:0000256" key="2">
    <source>
        <dbReference type="ARBA" id="ARBA00022741"/>
    </source>
</evidence>
<evidence type="ECO:0000256" key="4">
    <source>
        <dbReference type="PROSITE-ProRule" id="PRU00409"/>
    </source>
</evidence>
<dbReference type="Gene3D" id="3.30.470.20">
    <property type="entry name" value="ATP-grasp fold, B domain"/>
    <property type="match status" value="1"/>
</dbReference>
<dbReference type="InterPro" id="IPR003135">
    <property type="entry name" value="ATP-grasp_carboxylate-amine"/>
</dbReference>
<sequence length="365" mass="41111">MRRIIIIGASHHNTLSVVRCIGEAFGQIELVIVGCVKSFVSKSKYVKNVTFLKDADVLYQWAMNNKGQDKPIIISCADGVSQVFDMHYEEVHLYYDFFNAGADGVLTAFMDKQRQVELAKEVGFATPISACYTNKDSVGDFSTFPCIVKPLQSYVGGKRIWHCNNTKELQDVVISVPDGVMLQVQELIKNEHEIVLPGLITKDEIFVPGYILKHREFLGGTTYSSVKKHNTTTEQLAAYSATMLRKIGYVGLFGVEAMFNGKDYVFIELNLRNDATCYSMAVAGVNLPAMYVDSVLGNKLEPKQISEITSMVENKDFSHVIRRNVGFTQWLKELRGAQCKFLYNKIDKRPLFACLLDQITNKIHK</sequence>
<dbReference type="Proteomes" id="UP000095517">
    <property type="component" value="Unassembled WGS sequence"/>
</dbReference>
<organism evidence="6 7">
    <name type="scientific">Bacteroides finegoldii</name>
    <dbReference type="NCBI Taxonomy" id="338188"/>
    <lineage>
        <taxon>Bacteria</taxon>
        <taxon>Pseudomonadati</taxon>
        <taxon>Bacteroidota</taxon>
        <taxon>Bacteroidia</taxon>
        <taxon>Bacteroidales</taxon>
        <taxon>Bacteroidaceae</taxon>
        <taxon>Bacteroides</taxon>
    </lineage>
</organism>
<dbReference type="InterPro" id="IPR011761">
    <property type="entry name" value="ATP-grasp"/>
</dbReference>
<name>A0A174CTB2_9BACE</name>
<dbReference type="GO" id="GO:0016874">
    <property type="term" value="F:ligase activity"/>
    <property type="evidence" value="ECO:0007669"/>
    <property type="project" value="UniProtKB-KW"/>
</dbReference>
<evidence type="ECO:0000259" key="5">
    <source>
        <dbReference type="PROSITE" id="PS50975"/>
    </source>
</evidence>
<dbReference type="SUPFAM" id="SSF56059">
    <property type="entry name" value="Glutathione synthetase ATP-binding domain-like"/>
    <property type="match status" value="1"/>
</dbReference>
<evidence type="ECO:0000313" key="7">
    <source>
        <dbReference type="Proteomes" id="UP000095517"/>
    </source>
</evidence>
<dbReference type="PROSITE" id="PS50975">
    <property type="entry name" value="ATP_GRASP"/>
    <property type="match status" value="1"/>
</dbReference>
<gene>
    <name evidence="6" type="ORF">ERS852397_01499</name>
</gene>
<dbReference type="AlphaFoldDB" id="A0A174CTB2"/>
<keyword evidence="1" id="KW-0436">Ligase</keyword>
<dbReference type="STRING" id="338188.ERS852397_01499"/>
<dbReference type="RefSeq" id="WP_055278799.1">
    <property type="nucleotide sequence ID" value="NZ_CABIXA010000006.1"/>
</dbReference>
<evidence type="ECO:0000256" key="1">
    <source>
        <dbReference type="ARBA" id="ARBA00022598"/>
    </source>
</evidence>
<evidence type="ECO:0000256" key="3">
    <source>
        <dbReference type="ARBA" id="ARBA00022840"/>
    </source>
</evidence>